<evidence type="ECO:0000313" key="2">
    <source>
        <dbReference type="EMBL" id="XCH11326.1"/>
    </source>
</evidence>
<dbReference type="EMBL" id="CP159279">
    <property type="protein sequence ID" value="XCH11326.1"/>
    <property type="molecule type" value="Genomic_DNA"/>
</dbReference>
<dbReference type="InterPro" id="IPR051044">
    <property type="entry name" value="MAG_DAG_Lipase"/>
</dbReference>
<keyword evidence="2" id="KW-0378">Hydrolase</keyword>
<feature type="domain" description="Serine aminopeptidase S33" evidence="1">
    <location>
        <begin position="84"/>
        <end position="137"/>
    </location>
</feature>
<sequence length="243" mass="26170">MNQRRTGHEAVLTVLAPSGPTRGVALVLHGGKSHSFEPVQARHLSPARMVPFARHLHAAGRKHGLAVWILRNSVRGWNGEDMTPLKDARWALARIRAEHPGVPIYLLGHSMGGLTAICAADEPNVDAVVALAPWLDDVTPASAVTGRKVLIVHGNEDRWTSPSASLRFARRAAPGAAELRYVSLRGAGHFMFRRVRLWHRLATGFLMKAFMERTGVPGAASSASAAALDRVIPPSGEALPLVL</sequence>
<dbReference type="Gene3D" id="3.40.50.1820">
    <property type="entry name" value="alpha/beta hydrolase"/>
    <property type="match status" value="1"/>
</dbReference>
<dbReference type="RefSeq" id="WP_353711714.1">
    <property type="nucleotide sequence ID" value="NZ_CP159279.1"/>
</dbReference>
<dbReference type="GO" id="GO:0016787">
    <property type="term" value="F:hydrolase activity"/>
    <property type="evidence" value="ECO:0007669"/>
    <property type="project" value="UniProtKB-KW"/>
</dbReference>
<proteinExistence type="predicted"/>
<dbReference type="InterPro" id="IPR022742">
    <property type="entry name" value="Hydrolase_4"/>
</dbReference>
<dbReference type="InterPro" id="IPR029058">
    <property type="entry name" value="AB_hydrolase_fold"/>
</dbReference>
<organism evidence="2">
    <name type="scientific">Arthrobacter sp. K5</name>
    <dbReference type="NCBI Taxonomy" id="2839623"/>
    <lineage>
        <taxon>Bacteria</taxon>
        <taxon>Bacillati</taxon>
        <taxon>Actinomycetota</taxon>
        <taxon>Actinomycetes</taxon>
        <taxon>Micrococcales</taxon>
        <taxon>Micrococcaceae</taxon>
        <taxon>Arthrobacter</taxon>
    </lineage>
</organism>
<reference evidence="2" key="1">
    <citation type="submission" date="2024-06" db="EMBL/GenBank/DDBJ databases">
        <title>Biodegradation of dimethachlon by Arthrobacter sp. K5: mechanistic insights and ecological implications.</title>
        <authorList>
            <person name="Hu S."/>
            <person name="Lu P."/>
        </authorList>
    </citation>
    <scope>NUCLEOTIDE SEQUENCE</scope>
    <source>
        <strain evidence="2">K5</strain>
    </source>
</reference>
<accession>A0AAU8ERR7</accession>
<dbReference type="SUPFAM" id="SSF53474">
    <property type="entry name" value="alpha/beta-Hydrolases"/>
    <property type="match status" value="1"/>
</dbReference>
<protein>
    <submittedName>
        <fullName evidence="2">Alpha/beta fold hydrolase</fullName>
    </submittedName>
</protein>
<evidence type="ECO:0000259" key="1">
    <source>
        <dbReference type="Pfam" id="PF12146"/>
    </source>
</evidence>
<dbReference type="AlphaFoldDB" id="A0AAU8ERR7"/>
<name>A0AAU8ERR7_9MICC</name>
<dbReference type="PANTHER" id="PTHR11614">
    <property type="entry name" value="PHOSPHOLIPASE-RELATED"/>
    <property type="match status" value="1"/>
</dbReference>
<dbReference type="Pfam" id="PF12146">
    <property type="entry name" value="Hydrolase_4"/>
    <property type="match status" value="1"/>
</dbReference>
<gene>
    <name evidence="2" type="ORF">ABRP34_21490</name>
</gene>